<dbReference type="PATRIC" id="fig|1423747.3.peg.1284"/>
<dbReference type="Proteomes" id="UP000051264">
    <property type="component" value="Unassembled WGS sequence"/>
</dbReference>
<evidence type="ECO:0000313" key="1">
    <source>
        <dbReference type="EMBL" id="KRL60822.1"/>
    </source>
</evidence>
<protein>
    <recommendedName>
        <fullName evidence="3">IpaB EvcA family protein</fullName>
    </recommendedName>
</protein>
<evidence type="ECO:0008006" key="3">
    <source>
        <dbReference type="Google" id="ProtNLM"/>
    </source>
</evidence>
<dbReference type="AlphaFoldDB" id="A0A0R1RUV3"/>
<name>A0A0R1RUV3_9LACO</name>
<organism evidence="1 2">
    <name type="scientific">Latilactobacillus fuchuensis DSM 14340 = JCM 11249</name>
    <dbReference type="NCBI Taxonomy" id="1423747"/>
    <lineage>
        <taxon>Bacteria</taxon>
        <taxon>Bacillati</taxon>
        <taxon>Bacillota</taxon>
        <taxon>Bacilli</taxon>
        <taxon>Lactobacillales</taxon>
        <taxon>Lactobacillaceae</taxon>
        <taxon>Latilactobacillus</taxon>
    </lineage>
</organism>
<sequence>MANEDLSPAIQSLLAEVQDHYPQQIKIRVANEASGFLKHDQAQRVMNDDGSLAILLADQTAADYSLSHELLHLLLLSTGFPQVLTEVTTQDAQLDEQLIATGMTLYNAAVHVIIQKEQVAHGFVDTEAQQAYLAGFRDNLTPERDDPENRWLIYRILTILDALVFFEGGNQQLLQQWATDYPQALPQAQVLYKVLQRKTIDSPFALRRAVVNLWTAFDQILETLGFAATNVQQLLTLTPVLSERQLRLEVRQVYDVLHSDHLLANDTNEMAYVGIGKSDQQNAFVLSVAAKDATPEYFQKIYDQTVQEFLQSIEMPYSMR</sequence>
<evidence type="ECO:0000313" key="2">
    <source>
        <dbReference type="Proteomes" id="UP000051264"/>
    </source>
</evidence>
<accession>A0A0R1RUV3</accession>
<reference evidence="1 2" key="1">
    <citation type="journal article" date="2015" name="Genome Announc.">
        <title>Expanding the biotechnology potential of lactobacilli through comparative genomics of 213 strains and associated genera.</title>
        <authorList>
            <person name="Sun Z."/>
            <person name="Harris H.M."/>
            <person name="McCann A."/>
            <person name="Guo C."/>
            <person name="Argimon S."/>
            <person name="Zhang W."/>
            <person name="Yang X."/>
            <person name="Jeffery I.B."/>
            <person name="Cooney J.C."/>
            <person name="Kagawa T.F."/>
            <person name="Liu W."/>
            <person name="Song Y."/>
            <person name="Salvetti E."/>
            <person name="Wrobel A."/>
            <person name="Rasinkangas P."/>
            <person name="Parkhill J."/>
            <person name="Rea M.C."/>
            <person name="O'Sullivan O."/>
            <person name="Ritari J."/>
            <person name="Douillard F.P."/>
            <person name="Paul Ross R."/>
            <person name="Yang R."/>
            <person name="Briner A.E."/>
            <person name="Felis G.E."/>
            <person name="de Vos W.M."/>
            <person name="Barrangou R."/>
            <person name="Klaenhammer T.R."/>
            <person name="Caufield P.W."/>
            <person name="Cui Y."/>
            <person name="Zhang H."/>
            <person name="O'Toole P.W."/>
        </authorList>
    </citation>
    <scope>NUCLEOTIDE SEQUENCE [LARGE SCALE GENOMIC DNA]</scope>
    <source>
        <strain evidence="1 2">DSM 14340</strain>
    </source>
</reference>
<gene>
    <name evidence="1" type="ORF">FC69_GL001258</name>
</gene>
<dbReference type="EMBL" id="AZEX01000035">
    <property type="protein sequence ID" value="KRL60822.1"/>
    <property type="molecule type" value="Genomic_DNA"/>
</dbReference>
<proteinExistence type="predicted"/>
<comment type="caution">
    <text evidence="1">The sequence shown here is derived from an EMBL/GenBank/DDBJ whole genome shotgun (WGS) entry which is preliminary data.</text>
</comment>
<dbReference type="eggNOG" id="ENOG502ZU5A">
    <property type="taxonomic scope" value="Bacteria"/>
</dbReference>
<dbReference type="RefSeq" id="WP_025082948.1">
    <property type="nucleotide sequence ID" value="NZ_AZEX01000035.1"/>
</dbReference>
<dbReference type="STRING" id="1423747.FC69_GL001258"/>
<dbReference type="OrthoDB" id="2246846at2"/>